<feature type="transmembrane region" description="Helical" evidence="4">
    <location>
        <begin position="307"/>
        <end position="324"/>
    </location>
</feature>
<gene>
    <name evidence="5" type="ORF">PG915_06390</name>
</gene>
<dbReference type="SUPFAM" id="SSF53448">
    <property type="entry name" value="Nucleotide-diphospho-sugar transferases"/>
    <property type="match status" value="1"/>
</dbReference>
<keyword evidence="4" id="KW-1133">Transmembrane helix</keyword>
<dbReference type="EMBL" id="CP115920">
    <property type="protein sequence ID" value="XCD17153.1"/>
    <property type="molecule type" value="Genomic_DNA"/>
</dbReference>
<organism evidence="5">
    <name type="scientific">Vibrio chaetopteri</name>
    <dbReference type="NCBI Taxonomy" id="3016528"/>
    <lineage>
        <taxon>Bacteria</taxon>
        <taxon>Pseudomonadati</taxon>
        <taxon>Pseudomonadota</taxon>
        <taxon>Gammaproteobacteria</taxon>
        <taxon>Vibrionales</taxon>
        <taxon>Vibrionaceae</taxon>
        <taxon>Vibrio</taxon>
    </lineage>
</organism>
<keyword evidence="4" id="KW-0472">Membrane</keyword>
<reference evidence="5" key="1">
    <citation type="submission" date="2023-01" db="EMBL/GenBank/DDBJ databases">
        <title>Vibrio sp. CB1-14 genome sequencing.</title>
        <authorList>
            <person name="Otstavnykh N."/>
            <person name="Isaeva M."/>
            <person name="Meleshko D."/>
        </authorList>
    </citation>
    <scope>NUCLEOTIDE SEQUENCE</scope>
    <source>
        <strain evidence="5">CB1-14</strain>
    </source>
</reference>
<dbReference type="Gene3D" id="3.90.550.10">
    <property type="entry name" value="Spore Coat Polysaccharide Biosynthesis Protein SpsA, Chain A"/>
    <property type="match status" value="1"/>
</dbReference>
<comment type="similarity">
    <text evidence="1">Belongs to the glycosyltransferase 2 family.</text>
</comment>
<evidence type="ECO:0000256" key="2">
    <source>
        <dbReference type="ARBA" id="ARBA00022676"/>
    </source>
</evidence>
<dbReference type="InterPro" id="IPR029044">
    <property type="entry name" value="Nucleotide-diphossugar_trans"/>
</dbReference>
<accession>A0AAU8BNE3</accession>
<keyword evidence="3" id="KW-0808">Transferase</keyword>
<evidence type="ECO:0000256" key="4">
    <source>
        <dbReference type="SAM" id="Phobius"/>
    </source>
</evidence>
<evidence type="ECO:0000256" key="1">
    <source>
        <dbReference type="ARBA" id="ARBA00006739"/>
    </source>
</evidence>
<feature type="transmembrane region" description="Helical" evidence="4">
    <location>
        <begin position="6"/>
        <end position="31"/>
    </location>
</feature>
<dbReference type="GO" id="GO:0016757">
    <property type="term" value="F:glycosyltransferase activity"/>
    <property type="evidence" value="ECO:0007669"/>
    <property type="project" value="UniProtKB-KW"/>
</dbReference>
<keyword evidence="4" id="KW-0812">Transmembrane</keyword>
<evidence type="ECO:0000256" key="3">
    <source>
        <dbReference type="ARBA" id="ARBA00022679"/>
    </source>
</evidence>
<name>A0AAU8BNE3_9VIBR</name>
<dbReference type="RefSeq" id="WP_353498361.1">
    <property type="nucleotide sequence ID" value="NZ_CP115920.1"/>
</dbReference>
<dbReference type="Pfam" id="PF13641">
    <property type="entry name" value="Glyco_tranf_2_3"/>
    <property type="match status" value="1"/>
</dbReference>
<dbReference type="KEGG" id="vck:PG915_06390"/>
<dbReference type="CDD" id="cd06439">
    <property type="entry name" value="CESA_like_1"/>
    <property type="match status" value="1"/>
</dbReference>
<dbReference type="AlphaFoldDB" id="A0AAU8BNE3"/>
<keyword evidence="2" id="KW-0328">Glycosyltransferase</keyword>
<evidence type="ECO:0000313" key="5">
    <source>
        <dbReference type="EMBL" id="XCD17153.1"/>
    </source>
</evidence>
<sequence>MQTLLISLFWTSAFFIVYHHAIYPLLLKWWASRHPLPKAKRVPLYKVDKNAALPSITIVIPAYNEDKWIADKIRNCAVLDYPRDKLEVIIINDGSTDNTITVAEETIQEAICCDTLFRIIDNADNQGKVFRLNQQLSAIETDITCISDVSALISIDALKLAAHHFQDSSVGVVNSTYQLLEQDERSESLYWRYQNQVKYSESTLGSTIGAHGALYFIRANLFEALPYNTINDDFIIPMNIVRRGYRAVYEPHMNAIEMESSSTSQDFKRRLRISAGNMQQIIALLPLFAPHHKGTALTFFSGKGLRVLTPYLMIICLITSAILAPSSALFTSFLLLQVALYGSVAISVLIPKLQSVKLVRAFTYLVVGHTANLIGGLRYLIGLENGAWKRLPQQESEHEKG</sequence>
<feature type="transmembrane region" description="Helical" evidence="4">
    <location>
        <begin position="330"/>
        <end position="350"/>
    </location>
</feature>
<proteinExistence type="inferred from homology"/>
<protein>
    <submittedName>
        <fullName evidence="5">Glycosyltransferase family 2 protein</fullName>
    </submittedName>
</protein>
<dbReference type="PANTHER" id="PTHR43630">
    <property type="entry name" value="POLY-BETA-1,6-N-ACETYL-D-GLUCOSAMINE SYNTHASE"/>
    <property type="match status" value="1"/>
</dbReference>
<feature type="transmembrane region" description="Helical" evidence="4">
    <location>
        <begin position="362"/>
        <end position="381"/>
    </location>
</feature>
<dbReference type="PANTHER" id="PTHR43630:SF1">
    <property type="entry name" value="POLY-BETA-1,6-N-ACETYL-D-GLUCOSAMINE SYNTHASE"/>
    <property type="match status" value="1"/>
</dbReference>